<dbReference type="PANTHER" id="PTHR30419">
    <property type="entry name" value="HTH-TYPE TRANSCRIPTIONAL REGULATOR YBHD"/>
    <property type="match status" value="1"/>
</dbReference>
<dbReference type="Gene3D" id="3.40.190.290">
    <property type="match status" value="1"/>
</dbReference>
<evidence type="ECO:0000256" key="2">
    <source>
        <dbReference type="ARBA" id="ARBA00023015"/>
    </source>
</evidence>
<dbReference type="PROSITE" id="PS51257">
    <property type="entry name" value="PROKAR_LIPOPROTEIN"/>
    <property type="match status" value="1"/>
</dbReference>
<dbReference type="InterPro" id="IPR036390">
    <property type="entry name" value="WH_DNA-bd_sf"/>
</dbReference>
<dbReference type="GO" id="GO:0005829">
    <property type="term" value="C:cytosol"/>
    <property type="evidence" value="ECO:0007669"/>
    <property type="project" value="TreeGrafter"/>
</dbReference>
<dbReference type="Proteomes" id="UP000193862">
    <property type="component" value="Unassembled WGS sequence"/>
</dbReference>
<dbReference type="Pfam" id="PF03466">
    <property type="entry name" value="LysR_substrate"/>
    <property type="match status" value="1"/>
</dbReference>
<evidence type="ECO:0000256" key="3">
    <source>
        <dbReference type="ARBA" id="ARBA00023125"/>
    </source>
</evidence>
<dbReference type="GO" id="GO:0003700">
    <property type="term" value="F:DNA-binding transcription factor activity"/>
    <property type="evidence" value="ECO:0007669"/>
    <property type="project" value="InterPro"/>
</dbReference>
<feature type="domain" description="HTH lysR-type" evidence="5">
    <location>
        <begin position="7"/>
        <end position="64"/>
    </location>
</feature>
<dbReference type="OrthoDB" id="9803030at2"/>
<dbReference type="InterPro" id="IPR050950">
    <property type="entry name" value="HTH-type_LysR_regulators"/>
</dbReference>
<dbReference type="AlphaFoldDB" id="A0A1Y5TGW6"/>
<dbReference type="EMBL" id="FWFS01000010">
    <property type="protein sequence ID" value="SLN60139.1"/>
    <property type="molecule type" value="Genomic_DNA"/>
</dbReference>
<dbReference type="InterPro" id="IPR000847">
    <property type="entry name" value="LysR_HTH_N"/>
</dbReference>
<evidence type="ECO:0000259" key="5">
    <source>
        <dbReference type="PROSITE" id="PS50931"/>
    </source>
</evidence>
<dbReference type="RefSeq" id="WP_085837436.1">
    <property type="nucleotide sequence ID" value="NZ_FWFS01000010.1"/>
</dbReference>
<evidence type="ECO:0000313" key="6">
    <source>
        <dbReference type="EMBL" id="SLN60139.1"/>
    </source>
</evidence>
<dbReference type="PROSITE" id="PS50931">
    <property type="entry name" value="HTH_LYSR"/>
    <property type="match status" value="1"/>
</dbReference>
<proteinExistence type="inferred from homology"/>
<gene>
    <name evidence="6" type="primary">gbpR_2</name>
    <name evidence="6" type="ORF">AQS8620_02700</name>
</gene>
<evidence type="ECO:0000256" key="1">
    <source>
        <dbReference type="ARBA" id="ARBA00009437"/>
    </source>
</evidence>
<protein>
    <submittedName>
        <fullName evidence="6">HTH-type transcriptional regulator GbpR</fullName>
    </submittedName>
</protein>
<organism evidence="6 7">
    <name type="scientific">Aquimixticola soesokkakensis</name>
    <dbReference type="NCBI Taxonomy" id="1519096"/>
    <lineage>
        <taxon>Bacteria</taxon>
        <taxon>Pseudomonadati</taxon>
        <taxon>Pseudomonadota</taxon>
        <taxon>Alphaproteobacteria</taxon>
        <taxon>Rhodobacterales</taxon>
        <taxon>Paracoccaceae</taxon>
        <taxon>Aquimixticola</taxon>
    </lineage>
</organism>
<dbReference type="Pfam" id="PF00126">
    <property type="entry name" value="HTH_1"/>
    <property type="match status" value="1"/>
</dbReference>
<dbReference type="InterPro" id="IPR036388">
    <property type="entry name" value="WH-like_DNA-bd_sf"/>
</dbReference>
<dbReference type="SUPFAM" id="SSF46785">
    <property type="entry name" value="Winged helix' DNA-binding domain"/>
    <property type="match status" value="1"/>
</dbReference>
<sequence>MELLKNLRPAQARLVAAIAEHGQLQVAASACQMTQPAASRMLAELERQIDAKLFARTPKGMEPTKAGQLVARHATRITHDLAQMAAEFSELRAGLAGSIRVGAVTGPALGRLVPAIQRLKAQAPSVDISVEVAPSVQLVQSLKRGDLDFVLARLPAYEDQRDFELEPARDETVQLMVRAGHPMLRGGPLSIGALHGFPWILQDRGAPIRHAIERAFHAEALPAPNNITTTSSLLVIIALLKDTNAISPMSQEVIDLLLDPPVSANLRKLDVVQNVTVEPYLILRARGRTLSRAAERLLGLVRETIDAP</sequence>
<keyword evidence="2" id="KW-0805">Transcription regulation</keyword>
<comment type="similarity">
    <text evidence="1">Belongs to the LysR transcriptional regulatory family.</text>
</comment>
<keyword evidence="7" id="KW-1185">Reference proteome</keyword>
<accession>A0A1Y5TGW6</accession>
<name>A0A1Y5TGW6_9RHOB</name>
<evidence type="ECO:0000256" key="4">
    <source>
        <dbReference type="ARBA" id="ARBA00023163"/>
    </source>
</evidence>
<dbReference type="InterPro" id="IPR005119">
    <property type="entry name" value="LysR_subst-bd"/>
</dbReference>
<dbReference type="Gene3D" id="1.10.10.10">
    <property type="entry name" value="Winged helix-like DNA-binding domain superfamily/Winged helix DNA-binding domain"/>
    <property type="match status" value="1"/>
</dbReference>
<reference evidence="6 7" key="1">
    <citation type="submission" date="2017-03" db="EMBL/GenBank/DDBJ databases">
        <authorList>
            <person name="Afonso C.L."/>
            <person name="Miller P.J."/>
            <person name="Scott M.A."/>
            <person name="Spackman E."/>
            <person name="Goraichik I."/>
            <person name="Dimitrov K.M."/>
            <person name="Suarez D.L."/>
            <person name="Swayne D.E."/>
        </authorList>
    </citation>
    <scope>NUCLEOTIDE SEQUENCE [LARGE SCALE GENOMIC DNA]</scope>
    <source>
        <strain evidence="6 7">CECT 8620</strain>
    </source>
</reference>
<dbReference type="SUPFAM" id="SSF53850">
    <property type="entry name" value="Periplasmic binding protein-like II"/>
    <property type="match status" value="1"/>
</dbReference>
<dbReference type="PANTHER" id="PTHR30419:SF8">
    <property type="entry name" value="NITROGEN ASSIMILATION TRANSCRIPTIONAL ACTIVATOR-RELATED"/>
    <property type="match status" value="1"/>
</dbReference>
<keyword evidence="4" id="KW-0804">Transcription</keyword>
<dbReference type="GO" id="GO:0003677">
    <property type="term" value="F:DNA binding"/>
    <property type="evidence" value="ECO:0007669"/>
    <property type="project" value="UniProtKB-KW"/>
</dbReference>
<keyword evidence="3" id="KW-0238">DNA-binding</keyword>
<evidence type="ECO:0000313" key="7">
    <source>
        <dbReference type="Proteomes" id="UP000193862"/>
    </source>
</evidence>